<sequence>MSGLALTVLGSGDAFSTAGRPYSSYLLEPLEEREGEARAVLLDCGPTTVPMLMGMGFDMSRLGLVLLSHLHGDHALGMPMVFLDAQFRTKRRSPLVVAGPPGTEAKCEALFRLAYTETATLMERRFEVEYRELPEGRESEALGLRITPRKVVHQVREIPYGYRISWRDSTLAWTGDTQWCEAIPDLARGADLLVAECFTAGFQLKFHTSIEDLERNRDRLGARRVLLTHLGESVLRRMAGGKLPFEAAMEGQRIEI</sequence>
<dbReference type="PANTHER" id="PTHR46018:SF7">
    <property type="entry name" value="RIBONUCLEASE Z"/>
    <property type="match status" value="1"/>
</dbReference>
<organism evidence="1 2">
    <name type="scientific">Tectimicrobiota bacterium</name>
    <dbReference type="NCBI Taxonomy" id="2528274"/>
    <lineage>
        <taxon>Bacteria</taxon>
        <taxon>Pseudomonadati</taxon>
        <taxon>Nitrospinota/Tectimicrobiota group</taxon>
        <taxon>Candidatus Tectimicrobiota</taxon>
    </lineage>
</organism>
<dbReference type="PANTHER" id="PTHR46018">
    <property type="entry name" value="ZINC PHOSPHODIESTERASE ELAC PROTEIN 1"/>
    <property type="match status" value="1"/>
</dbReference>
<dbReference type="EMBL" id="JACPUR010000040">
    <property type="protein sequence ID" value="MBI3129380.1"/>
    <property type="molecule type" value="Genomic_DNA"/>
</dbReference>
<dbReference type="Pfam" id="PF23023">
    <property type="entry name" value="Anti-Pycsar_Apyc1"/>
    <property type="match status" value="1"/>
</dbReference>
<accession>A0A932I3T7</accession>
<name>A0A932I3T7_UNCTE</name>
<comment type="caution">
    <text evidence="1">The sequence shown here is derived from an EMBL/GenBank/DDBJ whole genome shotgun (WGS) entry which is preliminary data.</text>
</comment>
<dbReference type="InterPro" id="IPR036866">
    <property type="entry name" value="RibonucZ/Hydroxyglut_hydro"/>
</dbReference>
<gene>
    <name evidence="1" type="ORF">HYZ11_17355</name>
</gene>
<dbReference type="Gene3D" id="3.60.15.10">
    <property type="entry name" value="Ribonuclease Z/Hydroxyacylglutathione hydrolase-like"/>
    <property type="match status" value="1"/>
</dbReference>
<evidence type="ECO:0000313" key="1">
    <source>
        <dbReference type="EMBL" id="MBI3129380.1"/>
    </source>
</evidence>
<evidence type="ECO:0000313" key="2">
    <source>
        <dbReference type="Proteomes" id="UP000782312"/>
    </source>
</evidence>
<reference evidence="1" key="1">
    <citation type="submission" date="2020-07" db="EMBL/GenBank/DDBJ databases">
        <title>Huge and variable diversity of episymbiotic CPR bacteria and DPANN archaea in groundwater ecosystems.</title>
        <authorList>
            <person name="He C.Y."/>
            <person name="Keren R."/>
            <person name="Whittaker M."/>
            <person name="Farag I.F."/>
            <person name="Doudna J."/>
            <person name="Cate J.H.D."/>
            <person name="Banfield J.F."/>
        </authorList>
    </citation>
    <scope>NUCLEOTIDE SEQUENCE</scope>
    <source>
        <strain evidence="1">NC_groundwater_763_Ag_S-0.2um_68_21</strain>
    </source>
</reference>
<dbReference type="SUPFAM" id="SSF56281">
    <property type="entry name" value="Metallo-hydrolase/oxidoreductase"/>
    <property type="match status" value="1"/>
</dbReference>
<dbReference type="AlphaFoldDB" id="A0A932I3T7"/>
<dbReference type="Proteomes" id="UP000782312">
    <property type="component" value="Unassembled WGS sequence"/>
</dbReference>
<dbReference type="GO" id="GO:0042781">
    <property type="term" value="F:3'-tRNA processing endoribonuclease activity"/>
    <property type="evidence" value="ECO:0007669"/>
    <property type="project" value="TreeGrafter"/>
</dbReference>
<proteinExistence type="predicted"/>
<protein>
    <submittedName>
        <fullName evidence="1">MBL fold metallo-hydrolase</fullName>
    </submittedName>
</protein>